<feature type="transmembrane region" description="Helical" evidence="6">
    <location>
        <begin position="150"/>
        <end position="176"/>
    </location>
</feature>
<protein>
    <submittedName>
        <fullName evidence="7">Transporter, LysE family</fullName>
    </submittedName>
</protein>
<feature type="transmembrane region" description="Helical" evidence="6">
    <location>
        <begin position="188"/>
        <end position="206"/>
    </location>
</feature>
<dbReference type="PANTHER" id="PTHR30086:SF20">
    <property type="entry name" value="ARGININE EXPORTER PROTEIN ARGO-RELATED"/>
    <property type="match status" value="1"/>
</dbReference>
<proteinExistence type="predicted"/>
<evidence type="ECO:0000256" key="5">
    <source>
        <dbReference type="ARBA" id="ARBA00023136"/>
    </source>
</evidence>
<dbReference type="GO" id="GO:0005886">
    <property type="term" value="C:plasma membrane"/>
    <property type="evidence" value="ECO:0007669"/>
    <property type="project" value="UniProtKB-SubCell"/>
</dbReference>
<keyword evidence="4 6" id="KW-1133">Transmembrane helix</keyword>
<dbReference type="AlphaFoldDB" id="D4ZG46"/>
<gene>
    <name evidence="7" type="ordered locus">SVI_0674</name>
</gene>
<feature type="transmembrane region" description="Helical" evidence="6">
    <location>
        <begin position="46"/>
        <end position="66"/>
    </location>
</feature>
<dbReference type="EMBL" id="AP011177">
    <property type="protein sequence ID" value="BAJ00645.1"/>
    <property type="molecule type" value="Genomic_DNA"/>
</dbReference>
<dbReference type="GO" id="GO:0033228">
    <property type="term" value="P:cysteine export across plasma membrane"/>
    <property type="evidence" value="ECO:0007669"/>
    <property type="project" value="TreeGrafter"/>
</dbReference>
<evidence type="ECO:0000256" key="6">
    <source>
        <dbReference type="SAM" id="Phobius"/>
    </source>
</evidence>
<comment type="subcellular location">
    <subcellularLocation>
        <location evidence="1">Cell membrane</location>
        <topology evidence="1">Multi-pass membrane protein</topology>
    </subcellularLocation>
</comment>
<sequence>MPLLVKEVSMSLFIIWLGVMFPLVFSPGPANIVFAASGARVGIKRSIPLVAGIDSIFIIKSIIIGYGLGEVVKSHPEIMNSLQLVGAIYLVYVAVKFMRPNSSKSENISTELGFFDGLLIQLLNSKGWLMVFLMFSLFTEPSQDIFGDKGVAVLIIWLAFLNISMHFVWVSIGEFLSRVSSSPLYEKWLSFFYACCLIAVSIWLIIENPMVITYLGIST</sequence>
<dbReference type="GO" id="GO:0015171">
    <property type="term" value="F:amino acid transmembrane transporter activity"/>
    <property type="evidence" value="ECO:0007669"/>
    <property type="project" value="TreeGrafter"/>
</dbReference>
<evidence type="ECO:0000313" key="7">
    <source>
        <dbReference type="EMBL" id="BAJ00645.1"/>
    </source>
</evidence>
<evidence type="ECO:0000256" key="1">
    <source>
        <dbReference type="ARBA" id="ARBA00004651"/>
    </source>
</evidence>
<dbReference type="Pfam" id="PF01810">
    <property type="entry name" value="LysE"/>
    <property type="match status" value="1"/>
</dbReference>
<feature type="transmembrane region" description="Helical" evidence="6">
    <location>
        <begin position="12"/>
        <end position="34"/>
    </location>
</feature>
<name>D4ZG46_SHEVD</name>
<dbReference type="KEGG" id="svo:SVI_0674"/>
<dbReference type="PANTHER" id="PTHR30086">
    <property type="entry name" value="ARGININE EXPORTER PROTEIN ARGO"/>
    <property type="match status" value="1"/>
</dbReference>
<evidence type="ECO:0000256" key="4">
    <source>
        <dbReference type="ARBA" id="ARBA00022989"/>
    </source>
</evidence>
<evidence type="ECO:0000313" key="8">
    <source>
        <dbReference type="Proteomes" id="UP000002350"/>
    </source>
</evidence>
<keyword evidence="8" id="KW-1185">Reference proteome</keyword>
<dbReference type="HOGENOM" id="CLU_079569_1_0_6"/>
<keyword evidence="5 6" id="KW-0472">Membrane</keyword>
<accession>D4ZG46</accession>
<dbReference type="InterPro" id="IPR001123">
    <property type="entry name" value="LeuE-type"/>
</dbReference>
<evidence type="ECO:0000256" key="2">
    <source>
        <dbReference type="ARBA" id="ARBA00022475"/>
    </source>
</evidence>
<organism evidence="7 8">
    <name type="scientific">Shewanella violacea (strain JCM 10179 / CIP 106290 / LMG 19151 / DSS12)</name>
    <dbReference type="NCBI Taxonomy" id="637905"/>
    <lineage>
        <taxon>Bacteria</taxon>
        <taxon>Pseudomonadati</taxon>
        <taxon>Pseudomonadota</taxon>
        <taxon>Gammaproteobacteria</taxon>
        <taxon>Alteromonadales</taxon>
        <taxon>Shewanellaceae</taxon>
        <taxon>Shewanella</taxon>
    </lineage>
</organism>
<dbReference type="eggNOG" id="COG1280">
    <property type="taxonomic scope" value="Bacteria"/>
</dbReference>
<dbReference type="Proteomes" id="UP000002350">
    <property type="component" value="Chromosome"/>
</dbReference>
<reference evidence="8" key="1">
    <citation type="journal article" date="2010" name="Mol. Biosyst.">
        <title>Complete genome sequence and comparative analysis of Shewanella violacea, a psychrophilic and piezophilic bacterium from deep sea floor sediments.</title>
        <authorList>
            <person name="Aono E."/>
            <person name="Baba T."/>
            <person name="Ara T."/>
            <person name="Nishi T."/>
            <person name="Nakamichi T."/>
            <person name="Inamoto E."/>
            <person name="Toyonaga H."/>
            <person name="Hasegawa M."/>
            <person name="Takai Y."/>
            <person name="Okumura Y."/>
            <person name="Baba M."/>
            <person name="Tomita M."/>
            <person name="Kato C."/>
            <person name="Oshima T."/>
            <person name="Nakasone K."/>
            <person name="Mori H."/>
        </authorList>
    </citation>
    <scope>NUCLEOTIDE SEQUENCE [LARGE SCALE GENOMIC DNA]</scope>
    <source>
        <strain evidence="8">JCM 10179 / CIP 106290 / LMG 19151 / DSS12</strain>
    </source>
</reference>
<feature type="transmembrane region" description="Helical" evidence="6">
    <location>
        <begin position="118"/>
        <end position="138"/>
    </location>
</feature>
<evidence type="ECO:0000256" key="3">
    <source>
        <dbReference type="ARBA" id="ARBA00022692"/>
    </source>
</evidence>
<keyword evidence="2" id="KW-1003">Cell membrane</keyword>
<keyword evidence="3 6" id="KW-0812">Transmembrane</keyword>